<protein>
    <recommendedName>
        <fullName evidence="1">DNA-PKcs N-terminal domain-containing protein</fullName>
    </recommendedName>
</protein>
<organism evidence="2">
    <name type="scientific">Graphocephala atropunctata</name>
    <dbReference type="NCBI Taxonomy" id="36148"/>
    <lineage>
        <taxon>Eukaryota</taxon>
        <taxon>Metazoa</taxon>
        <taxon>Ecdysozoa</taxon>
        <taxon>Arthropoda</taxon>
        <taxon>Hexapoda</taxon>
        <taxon>Insecta</taxon>
        <taxon>Pterygota</taxon>
        <taxon>Neoptera</taxon>
        <taxon>Paraneoptera</taxon>
        <taxon>Hemiptera</taxon>
        <taxon>Auchenorrhyncha</taxon>
        <taxon>Membracoidea</taxon>
        <taxon>Cicadellidae</taxon>
        <taxon>Cicadellinae</taxon>
        <taxon>Cicadellini</taxon>
        <taxon>Graphocephala</taxon>
    </lineage>
</organism>
<name>A0A1B6KLG5_9HEMI</name>
<accession>A0A1B6KLG5</accession>
<feature type="domain" description="DNA-PKcs N-terminal" evidence="1">
    <location>
        <begin position="6"/>
        <end position="354"/>
    </location>
</feature>
<proteinExistence type="predicted"/>
<sequence>RWWLRVLAVWAGRKGEDKKPGVKALFAFHRQCWAHLSKDSPADREMAEILLKKYSETFNSNAESYDVQLAVQGFGALAPVAKIYFQEEDTVTFIFRIILQRAQKEYNNNEDNDTKQLGKYLEALSSICRELETVNTDQLVALQKLTNLLVANYPHYDHKKQPSVVNALCDTVLNMSLCEGQLLDRFLYTVVYDGIIVSCGQCLEEEAELRRELTGEEVVTYRNFLSLWTGLFKLGYVNRAKVSGVTPDFRRHILEKVYDCLIQSLIAILNKLDVDYEKQNTEELEMKADPESSLRGTKPEDHNILCNLANLYKDLLQAMEGEQLIRWLPELLTTVINRSVHLPLVSGFYKLLAAVLG</sequence>
<dbReference type="AlphaFoldDB" id="A0A1B6KLG5"/>
<feature type="non-terminal residue" evidence="2">
    <location>
        <position position="357"/>
    </location>
</feature>
<evidence type="ECO:0000259" key="1">
    <source>
        <dbReference type="Pfam" id="PF20500"/>
    </source>
</evidence>
<feature type="non-terminal residue" evidence="2">
    <location>
        <position position="1"/>
    </location>
</feature>
<dbReference type="InterPro" id="IPR046804">
    <property type="entry name" value="DNA-PKcs_N"/>
</dbReference>
<dbReference type="Pfam" id="PF20500">
    <property type="entry name" value="DNA-PKcs_N"/>
    <property type="match status" value="1"/>
</dbReference>
<gene>
    <name evidence="2" type="ORF">g.2463</name>
</gene>
<dbReference type="EMBL" id="GEBQ01027696">
    <property type="protein sequence ID" value="JAT12281.1"/>
    <property type="molecule type" value="Transcribed_RNA"/>
</dbReference>
<evidence type="ECO:0000313" key="2">
    <source>
        <dbReference type="EMBL" id="JAT12281.1"/>
    </source>
</evidence>
<reference evidence="2" key="1">
    <citation type="submission" date="2015-11" db="EMBL/GenBank/DDBJ databases">
        <title>De novo transcriptome assembly of four potential Pierce s Disease insect vectors from Arizona vineyards.</title>
        <authorList>
            <person name="Tassone E.E."/>
        </authorList>
    </citation>
    <scope>NUCLEOTIDE SEQUENCE</scope>
</reference>